<dbReference type="EMBL" id="AUZM01000003">
    <property type="protein sequence ID" value="ERT09562.1"/>
    <property type="molecule type" value="Genomic_DNA"/>
</dbReference>
<gene>
    <name evidence="1" type="ORF">M595_0446</name>
</gene>
<keyword evidence="2" id="KW-1185">Reference proteome</keyword>
<reference evidence="1 2" key="1">
    <citation type="journal article" date="2013" name="Front. Microbiol.">
        <title>Comparative genomic analyses of the cyanobacterium, Lyngbya aestuarii BL J, a powerful hydrogen producer.</title>
        <authorList>
            <person name="Kothari A."/>
            <person name="Vaughn M."/>
            <person name="Garcia-Pichel F."/>
        </authorList>
    </citation>
    <scope>NUCLEOTIDE SEQUENCE [LARGE SCALE GENOMIC DNA]</scope>
    <source>
        <strain evidence="1 2">BL J</strain>
    </source>
</reference>
<sequence>MHPEAAVTVGQFIAIYRNFSQIKSPRGGSGVSDWRDAHNSIGLIGNGIRLA</sequence>
<protein>
    <submittedName>
        <fullName evidence="1">Uncharacterized protein</fullName>
    </submittedName>
</protein>
<dbReference type="Proteomes" id="UP000017127">
    <property type="component" value="Unassembled WGS sequence"/>
</dbReference>
<comment type="caution">
    <text evidence="1">The sequence shown here is derived from an EMBL/GenBank/DDBJ whole genome shotgun (WGS) entry which is preliminary data.</text>
</comment>
<proteinExistence type="predicted"/>
<accession>U7QQL3</accession>
<evidence type="ECO:0000313" key="1">
    <source>
        <dbReference type="EMBL" id="ERT09562.1"/>
    </source>
</evidence>
<dbReference type="AlphaFoldDB" id="U7QQL3"/>
<evidence type="ECO:0000313" key="2">
    <source>
        <dbReference type="Proteomes" id="UP000017127"/>
    </source>
</evidence>
<organism evidence="1 2">
    <name type="scientific">Lyngbya aestuarii BL J</name>
    <dbReference type="NCBI Taxonomy" id="1348334"/>
    <lineage>
        <taxon>Bacteria</taxon>
        <taxon>Bacillati</taxon>
        <taxon>Cyanobacteriota</taxon>
        <taxon>Cyanophyceae</taxon>
        <taxon>Oscillatoriophycideae</taxon>
        <taxon>Oscillatoriales</taxon>
        <taxon>Microcoleaceae</taxon>
        <taxon>Lyngbya</taxon>
    </lineage>
</organism>
<name>U7QQL3_9CYAN</name>